<proteinExistence type="predicted"/>
<dbReference type="Proteomes" id="UP000198896">
    <property type="component" value="Unassembled WGS sequence"/>
</dbReference>
<dbReference type="AlphaFoldDB" id="A0A1I2DL73"/>
<protein>
    <recommendedName>
        <fullName evidence="3">Flavin reductase like domain-containing protein</fullName>
    </recommendedName>
</protein>
<evidence type="ECO:0000313" key="2">
    <source>
        <dbReference type="Proteomes" id="UP000198896"/>
    </source>
</evidence>
<name>A0A1I2DL73_9FIRM</name>
<dbReference type="InterPro" id="IPR012349">
    <property type="entry name" value="Split_barrel_FMN-bd"/>
</dbReference>
<dbReference type="EMBL" id="FONL01000021">
    <property type="protein sequence ID" value="SFE81199.1"/>
    <property type="molecule type" value="Genomic_DNA"/>
</dbReference>
<dbReference type="SUPFAM" id="SSF50475">
    <property type="entry name" value="FMN-binding split barrel"/>
    <property type="match status" value="1"/>
</dbReference>
<keyword evidence="2" id="KW-1185">Reference proteome</keyword>
<evidence type="ECO:0000313" key="1">
    <source>
        <dbReference type="EMBL" id="SFE81199.1"/>
    </source>
</evidence>
<evidence type="ECO:0008006" key="3">
    <source>
        <dbReference type="Google" id="ProtNLM"/>
    </source>
</evidence>
<gene>
    <name evidence="1" type="ORF">SAMN05216245_12115</name>
</gene>
<organism evidence="1 2">
    <name type="scientific">Succiniclasticum ruminis DSM 9236</name>
    <dbReference type="NCBI Taxonomy" id="1123323"/>
    <lineage>
        <taxon>Bacteria</taxon>
        <taxon>Bacillati</taxon>
        <taxon>Bacillota</taxon>
        <taxon>Negativicutes</taxon>
        <taxon>Acidaminococcales</taxon>
        <taxon>Acidaminococcaceae</taxon>
        <taxon>Succiniclasticum</taxon>
    </lineage>
</organism>
<reference evidence="1 2" key="1">
    <citation type="submission" date="2016-10" db="EMBL/GenBank/DDBJ databases">
        <authorList>
            <person name="de Groot N.N."/>
        </authorList>
    </citation>
    <scope>NUCLEOTIDE SEQUENCE [LARGE SCALE GENOMIC DNA]</scope>
    <source>
        <strain evidence="1 2">DSM 9236</strain>
    </source>
</reference>
<accession>A0A1I2DL73</accession>
<sequence length="100" mass="11099">MRRDLGVLPAVFPMPVLMIGTYDGNGKVNVMNMAWGNISTGEKIVLNMGSDRKTLANIRLKKAPMLMPLLSRSSPLPWNVNCWRSGKWRKAVSLPDGLSM</sequence>
<dbReference type="Gene3D" id="2.30.110.10">
    <property type="entry name" value="Electron Transport, Fmn-binding Protein, Chain A"/>
    <property type="match status" value="1"/>
</dbReference>
<dbReference type="STRING" id="1123323.SAMN05216245_12115"/>